<evidence type="ECO:0000313" key="3">
    <source>
        <dbReference type="Proteomes" id="UP000663829"/>
    </source>
</evidence>
<sequence length="301" mass="35118">MRHLHSWLCSRVICVGIAYNADNVENINVVSALTKYVNCFVPLHYHELWFEIMHDSKDVETDSTERQTKVNVHRFIRQSTSEDEDEENSIPTTLIVGDHQTLFTDTFKHLNSKLSLFDIVLITINKINYFGIIVHVKQTKVKRDDNKDKKMKYGLTTNNINDNNVAQNIIKDRNRLRVDLHTRLVIYVSKKCSDELNKYHSKDKEMKMFKLSNITSSRRMISAIYNLTSFPQYKSLLAPMLNDEYFCKAEIANDSGPNNQIIDGFNINQSQTIRIANNMFEDIQERMHILHGPPGRNRTDY</sequence>
<dbReference type="AlphaFoldDB" id="A0A815Y9L4"/>
<name>A0A815Y9L4_9BILA</name>
<comment type="caution">
    <text evidence="1">The sequence shown here is derived from an EMBL/GenBank/DDBJ whole genome shotgun (WGS) entry which is preliminary data.</text>
</comment>
<dbReference type="EMBL" id="CAJOBC010095128">
    <property type="protein sequence ID" value="CAF4430431.1"/>
    <property type="molecule type" value="Genomic_DNA"/>
</dbReference>
<dbReference type="Proteomes" id="UP000681722">
    <property type="component" value="Unassembled WGS sequence"/>
</dbReference>
<keyword evidence="3" id="KW-1185">Reference proteome</keyword>
<evidence type="ECO:0000313" key="2">
    <source>
        <dbReference type="EMBL" id="CAF4430431.1"/>
    </source>
</evidence>
<evidence type="ECO:0000313" key="1">
    <source>
        <dbReference type="EMBL" id="CAF1567935.1"/>
    </source>
</evidence>
<organism evidence="1 3">
    <name type="scientific">Didymodactylos carnosus</name>
    <dbReference type="NCBI Taxonomy" id="1234261"/>
    <lineage>
        <taxon>Eukaryota</taxon>
        <taxon>Metazoa</taxon>
        <taxon>Spiralia</taxon>
        <taxon>Gnathifera</taxon>
        <taxon>Rotifera</taxon>
        <taxon>Eurotatoria</taxon>
        <taxon>Bdelloidea</taxon>
        <taxon>Philodinida</taxon>
        <taxon>Philodinidae</taxon>
        <taxon>Didymodactylos</taxon>
    </lineage>
</organism>
<proteinExistence type="predicted"/>
<dbReference type="EMBL" id="CAJNOQ010029325">
    <property type="protein sequence ID" value="CAF1567935.1"/>
    <property type="molecule type" value="Genomic_DNA"/>
</dbReference>
<gene>
    <name evidence="1" type="ORF">GPM918_LOCUS40198</name>
    <name evidence="2" type="ORF">SRO942_LOCUS41123</name>
</gene>
<reference evidence="1" key="1">
    <citation type="submission" date="2021-02" db="EMBL/GenBank/DDBJ databases">
        <authorList>
            <person name="Nowell W R."/>
        </authorList>
    </citation>
    <scope>NUCLEOTIDE SEQUENCE</scope>
</reference>
<protein>
    <submittedName>
        <fullName evidence="1">Uncharacterized protein</fullName>
    </submittedName>
</protein>
<dbReference type="Proteomes" id="UP000663829">
    <property type="component" value="Unassembled WGS sequence"/>
</dbReference>
<accession>A0A815Y9L4</accession>